<evidence type="ECO:0000313" key="3">
    <source>
        <dbReference type="EMBL" id="CAK0787111.1"/>
    </source>
</evidence>
<keyword evidence="4" id="KW-1185">Reference proteome</keyword>
<dbReference type="Gene3D" id="1.20.1280.50">
    <property type="match status" value="1"/>
</dbReference>
<dbReference type="SUPFAM" id="SSF52058">
    <property type="entry name" value="L domain-like"/>
    <property type="match status" value="1"/>
</dbReference>
<dbReference type="InterPro" id="IPR032675">
    <property type="entry name" value="LRR_dom_sf"/>
</dbReference>
<feature type="domain" description="F-box" evidence="2">
    <location>
        <begin position="43"/>
        <end position="91"/>
    </location>
</feature>
<dbReference type="Pfam" id="PF00646">
    <property type="entry name" value="F-box"/>
    <property type="match status" value="1"/>
</dbReference>
<evidence type="ECO:0000256" key="1">
    <source>
        <dbReference type="ARBA" id="ARBA00004430"/>
    </source>
</evidence>
<dbReference type="InterPro" id="IPR036047">
    <property type="entry name" value="F-box-like_dom_sf"/>
</dbReference>
<evidence type="ECO:0000313" key="4">
    <source>
        <dbReference type="Proteomes" id="UP001314263"/>
    </source>
</evidence>
<dbReference type="PROSITE" id="PS50181">
    <property type="entry name" value="FBOX"/>
    <property type="match status" value="1"/>
</dbReference>
<dbReference type="CDD" id="cd09917">
    <property type="entry name" value="F-box_SF"/>
    <property type="match status" value="1"/>
</dbReference>
<dbReference type="GO" id="GO:0005930">
    <property type="term" value="C:axoneme"/>
    <property type="evidence" value="ECO:0007669"/>
    <property type="project" value="UniProtKB-SubCell"/>
</dbReference>
<gene>
    <name evidence="3" type="ORF">CVIRNUC_010327</name>
</gene>
<dbReference type="SUPFAM" id="SSF81383">
    <property type="entry name" value="F-box domain"/>
    <property type="match status" value="1"/>
</dbReference>
<dbReference type="Proteomes" id="UP001314263">
    <property type="component" value="Unassembled WGS sequence"/>
</dbReference>
<dbReference type="EMBL" id="CAUYUE010000016">
    <property type="protein sequence ID" value="CAK0787111.1"/>
    <property type="molecule type" value="Genomic_DNA"/>
</dbReference>
<name>A0AAV1IIF1_9CHLO</name>
<proteinExistence type="predicted"/>
<dbReference type="SMART" id="SM00256">
    <property type="entry name" value="FBOX"/>
    <property type="match status" value="1"/>
</dbReference>
<organism evidence="3 4">
    <name type="scientific">Coccomyxa viridis</name>
    <dbReference type="NCBI Taxonomy" id="1274662"/>
    <lineage>
        <taxon>Eukaryota</taxon>
        <taxon>Viridiplantae</taxon>
        <taxon>Chlorophyta</taxon>
        <taxon>core chlorophytes</taxon>
        <taxon>Trebouxiophyceae</taxon>
        <taxon>Trebouxiophyceae incertae sedis</taxon>
        <taxon>Coccomyxaceae</taxon>
        <taxon>Coccomyxa</taxon>
    </lineage>
</organism>
<comment type="caution">
    <text evidence="3">The sequence shown here is derived from an EMBL/GenBank/DDBJ whole genome shotgun (WGS) entry which is preliminary data.</text>
</comment>
<evidence type="ECO:0000259" key="2">
    <source>
        <dbReference type="PROSITE" id="PS50181"/>
    </source>
</evidence>
<reference evidence="3 4" key="1">
    <citation type="submission" date="2023-10" db="EMBL/GenBank/DDBJ databases">
        <authorList>
            <person name="Maclean D."/>
            <person name="Macfadyen A."/>
        </authorList>
    </citation>
    <scope>NUCLEOTIDE SEQUENCE [LARGE SCALE GENOMIC DNA]</scope>
</reference>
<dbReference type="InterPro" id="IPR001810">
    <property type="entry name" value="F-box_dom"/>
</dbReference>
<dbReference type="Gene3D" id="3.80.10.10">
    <property type="entry name" value="Ribonuclease Inhibitor"/>
    <property type="match status" value="1"/>
</dbReference>
<sequence length="447" mass="49611">MVGHEELRQAGAAAQCCVIATEACKPFWRQRSRTDDAQGVVGGGMITKLPDDVLSLVLQHMDFQEKCTMQLVCRKFSALLSSPLPGLWGEVNLGIDIINMKHKGIISRWFIRRLQGFARIRCDLDDEEFEIDTSALLVLMAKLSGAVSKGTDLTISLTSGLSTGPPNSELLDYWATMSSCLTDLEIAMSARDMQLLQPAYLNELTRLTRLVFGEDDSLDSHENGVHYAFELPELKVLELKGVSAGNLEFQCWQLRVLSIECCNIGKLHLQASLEHLHHELSTPILLHAGFPVTNLIGLTYLHLEDDGDKEAEAVLLHGLPLMSRLCILYLTIHTCSLPASLPSSLQEFSLDFSSARGWDSAVIPLVQQLPRVESIRIYASSQRSGPFGDKSLDHDLRPFLAMESLELLKLGDPDYPNSQAWKASALRQLGELETEVVRLGKDLEIVY</sequence>
<accession>A0AAV1IIF1</accession>
<protein>
    <recommendedName>
        <fullName evidence="2">F-box domain-containing protein</fullName>
    </recommendedName>
</protein>
<dbReference type="AlphaFoldDB" id="A0AAV1IIF1"/>
<comment type="subcellular location">
    <subcellularLocation>
        <location evidence="1">Cytoplasm</location>
        <location evidence="1">Cytoskeleton</location>
        <location evidence="1">Cilium axoneme</location>
    </subcellularLocation>
</comment>